<evidence type="ECO:0000313" key="1">
    <source>
        <dbReference type="EMBL" id="RQW73346.1"/>
    </source>
</evidence>
<keyword evidence="1" id="KW-0378">Hydrolase</keyword>
<gene>
    <name evidence="1" type="ORF">EBB45_16980</name>
</gene>
<proteinExistence type="predicted"/>
<dbReference type="Proteomes" id="UP000274033">
    <property type="component" value="Unassembled WGS sequence"/>
</dbReference>
<reference evidence="1 2" key="1">
    <citation type="journal article" date="2013" name="J. Microbiol.">
        <title>Lysinibacillus chungkukjangi sp. nov., isolated from Chungkukjang, Korean fermented soybean food.</title>
        <authorList>
            <person name="Kim S.J."/>
            <person name="Jang Y.H."/>
            <person name="Hamada M."/>
            <person name="Ahn J.H."/>
            <person name="Weon H.Y."/>
            <person name="Suzuki K."/>
            <person name="Whang K.S."/>
            <person name="Kwon S.W."/>
        </authorList>
    </citation>
    <scope>NUCLEOTIDE SEQUENCE [LARGE SCALE GENOMIC DNA]</scope>
    <source>
        <strain evidence="1 2">MCCC 1A12701</strain>
    </source>
</reference>
<dbReference type="Pfam" id="PF01546">
    <property type="entry name" value="Peptidase_M20"/>
    <property type="match status" value="1"/>
</dbReference>
<dbReference type="InterPro" id="IPR050072">
    <property type="entry name" value="Peptidase_M20A"/>
</dbReference>
<dbReference type="PIRSF" id="PIRSF010386">
    <property type="entry name" value="RocB"/>
    <property type="match status" value="1"/>
</dbReference>
<dbReference type="PANTHER" id="PTHR43808">
    <property type="entry name" value="ACETYLORNITHINE DEACETYLASE"/>
    <property type="match status" value="1"/>
</dbReference>
<evidence type="ECO:0000313" key="2">
    <source>
        <dbReference type="Proteomes" id="UP000274033"/>
    </source>
</evidence>
<sequence length="542" mass="62103">MMNMKWNTTEKLKNLLFELVSWESETLTEGEQEFSRKLVSKLHELSYFQHHPEHLQVSEVDYDRQVVSALYMQEGIRDTVVLISHFDTVQFDEYGSFKPLATKPEELTNAFLANPNLLNESARKDLQSGDYLFGRGVMDMKMGLSLHMQLLERAIEEEWPINLLLLTVPDEEVNSAGMRQAVKHLAALKEAKDLNIVLFLNSEPSFTQDPDDTSEYIYSGTIGKIMPAALFYGKETHVGEPFKGMTAAFMSAFLTTEMEWSEKFKEEQFGETTPLPVSLQLKDLKDRYSTQTPYRAVSLYNVFLLKRSAEEIMTIFEDVATTAMAKCQERYEEVCARHGAKAVGKIRVIRFEDLQKYALEKLGVQSVNDIINSVIINNSLDDREKSLKIADQLMINCQELAPATVLLFAPPYYPPANSSDDPLVKGAISILLDEAKKYDIPLEQIHYFNGICDLSYCQSNETKEWHSYERNTPVWGKTYDIPFKDIAKIGAPVLNVGPFGKDPHQISERLHKKSGLEEMPELLYKLMQYVMTQREETKFRKI</sequence>
<dbReference type="EMBL" id="RRCT01000022">
    <property type="protein sequence ID" value="RQW73346.1"/>
    <property type="molecule type" value="Genomic_DNA"/>
</dbReference>
<name>A0A3N9UN85_9BACI</name>
<dbReference type="OrthoDB" id="9815360at2"/>
<dbReference type="InterPro" id="IPR002933">
    <property type="entry name" value="Peptidase_M20"/>
</dbReference>
<dbReference type="Gene3D" id="3.40.630.10">
    <property type="entry name" value="Zn peptidases"/>
    <property type="match status" value="1"/>
</dbReference>
<keyword evidence="2" id="KW-1185">Reference proteome</keyword>
<accession>A0A3N9UN85</accession>
<dbReference type="InterPro" id="IPR012166">
    <property type="entry name" value="Uncharacterised_RocB"/>
</dbReference>
<dbReference type="PANTHER" id="PTHR43808:SF27">
    <property type="entry name" value="PROTEIN ROCB"/>
    <property type="match status" value="1"/>
</dbReference>
<dbReference type="GO" id="GO:0016787">
    <property type="term" value="F:hydrolase activity"/>
    <property type="evidence" value="ECO:0007669"/>
    <property type="project" value="UniProtKB-KW"/>
</dbReference>
<dbReference type="SUPFAM" id="SSF53187">
    <property type="entry name" value="Zn-dependent exopeptidases"/>
    <property type="match status" value="1"/>
</dbReference>
<dbReference type="AlphaFoldDB" id="A0A3N9UN85"/>
<organism evidence="1 2">
    <name type="scientific">Lysinibacillus composti</name>
    <dbReference type="NCBI Taxonomy" id="720633"/>
    <lineage>
        <taxon>Bacteria</taxon>
        <taxon>Bacillati</taxon>
        <taxon>Bacillota</taxon>
        <taxon>Bacilli</taxon>
        <taxon>Bacillales</taxon>
        <taxon>Bacillaceae</taxon>
        <taxon>Lysinibacillus</taxon>
    </lineage>
</organism>
<protein>
    <submittedName>
        <fullName evidence="1">M20/M25/M40 family metallo-hydrolase</fullName>
    </submittedName>
</protein>
<comment type="caution">
    <text evidence="1">The sequence shown here is derived from an EMBL/GenBank/DDBJ whole genome shotgun (WGS) entry which is preliminary data.</text>
</comment>